<accession>A0A7G8TD42</accession>
<evidence type="ECO:0000259" key="4">
    <source>
        <dbReference type="Pfam" id="PF26615"/>
    </source>
</evidence>
<organism evidence="5 6">
    <name type="scientific">Caproicibacter fermentans</name>
    <dbReference type="NCBI Taxonomy" id="2576756"/>
    <lineage>
        <taxon>Bacteria</taxon>
        <taxon>Bacillati</taxon>
        <taxon>Bacillota</taxon>
        <taxon>Clostridia</taxon>
        <taxon>Eubacteriales</taxon>
        <taxon>Acutalibacteraceae</taxon>
        <taxon>Caproicibacter</taxon>
    </lineage>
</organism>
<name>A0A7G8TD42_9FIRM</name>
<feature type="domain" description="DUF8194" evidence="3">
    <location>
        <begin position="260"/>
        <end position="348"/>
    </location>
</feature>
<evidence type="ECO:0000256" key="1">
    <source>
        <dbReference type="SAM" id="SignalP"/>
    </source>
</evidence>
<dbReference type="KEGG" id="cfem:HCR03_04525"/>
<evidence type="ECO:0000259" key="2">
    <source>
        <dbReference type="Pfam" id="PF26613"/>
    </source>
</evidence>
<dbReference type="InterPro" id="IPR058507">
    <property type="entry name" value="DUF8194"/>
</dbReference>
<keyword evidence="1" id="KW-0732">Signal</keyword>
<dbReference type="InterPro" id="IPR058506">
    <property type="entry name" value="DUF8193"/>
</dbReference>
<dbReference type="EMBL" id="CP060286">
    <property type="protein sequence ID" value="QNK41533.1"/>
    <property type="molecule type" value="Genomic_DNA"/>
</dbReference>
<dbReference type="PROSITE" id="PS51257">
    <property type="entry name" value="PROKAR_LIPOPROTEIN"/>
    <property type="match status" value="1"/>
</dbReference>
<dbReference type="Proteomes" id="UP000515909">
    <property type="component" value="Chromosome"/>
</dbReference>
<dbReference type="Pfam" id="PF26614">
    <property type="entry name" value="DUF8194"/>
    <property type="match status" value="1"/>
</dbReference>
<feature type="domain" description="DUF8193" evidence="2">
    <location>
        <begin position="26"/>
        <end position="246"/>
    </location>
</feature>
<dbReference type="AlphaFoldDB" id="A0A7G8TD42"/>
<dbReference type="Pfam" id="PF26615">
    <property type="entry name" value="DUF8195"/>
    <property type="match status" value="1"/>
</dbReference>
<feature type="chain" id="PRO_5028852115" evidence="1">
    <location>
        <begin position="25"/>
        <end position="581"/>
    </location>
</feature>
<feature type="signal peptide" evidence="1">
    <location>
        <begin position="1"/>
        <end position="24"/>
    </location>
</feature>
<evidence type="ECO:0000313" key="6">
    <source>
        <dbReference type="Proteomes" id="UP000515909"/>
    </source>
</evidence>
<protein>
    <submittedName>
        <fullName evidence="5">Uncharacterized protein</fullName>
    </submittedName>
</protein>
<feature type="domain" description="DUF8195" evidence="4">
    <location>
        <begin position="354"/>
        <end position="573"/>
    </location>
</feature>
<dbReference type="InterPro" id="IPR058508">
    <property type="entry name" value="DUF8195"/>
</dbReference>
<gene>
    <name evidence="5" type="ORF">HCR03_04525</name>
</gene>
<evidence type="ECO:0000313" key="5">
    <source>
        <dbReference type="EMBL" id="QNK41533.1"/>
    </source>
</evidence>
<evidence type="ECO:0000259" key="3">
    <source>
        <dbReference type="Pfam" id="PF26614"/>
    </source>
</evidence>
<proteinExistence type="predicted"/>
<reference evidence="5 6" key="1">
    <citation type="submission" date="2020-08" db="EMBL/GenBank/DDBJ databases">
        <title>The isolate Caproiciproducens sp. 7D4C2 produces n-caproate at mildly acidic conditions from hexoses: genome and rBOX comparison with related strains and chain-elongating bacteria.</title>
        <authorList>
            <person name="Esquivel-Elizondo S."/>
            <person name="Bagci C."/>
            <person name="Temovska M."/>
            <person name="Jeon B.S."/>
            <person name="Bessarab I."/>
            <person name="Williams R.B.H."/>
            <person name="Huson D.H."/>
            <person name="Angenent L.T."/>
        </authorList>
    </citation>
    <scope>NUCLEOTIDE SEQUENCE [LARGE SCALE GENOMIC DNA]</scope>
    <source>
        <strain evidence="5 6">7D4C2</strain>
    </source>
</reference>
<dbReference type="Pfam" id="PF26613">
    <property type="entry name" value="DUF8193"/>
    <property type="match status" value="1"/>
</dbReference>
<sequence>MKRLFSMLLCAALLISCASIPAFAGDGEGNIDNGGGDMGSGTAQNIWHTGQEGVRVTVVRASDNKPVSVPVDLTNKDESNVELHFGKKSKLHYRNGTSFILTATNYTFTNPSEPLPKIISDGGGNTNIEAIRSYFTDRQVIKSLATIIGTTYEKLTNGEYKLLLEPIAYFTFEGKKYAMTATEAAKDDQKLGGGLRSKMVSLTHQNLPLSMYLDKSDMGYPAYEGSTTRAQPDSTIISSLGLGIVKFKDSPDPEPVNNNYDATYRTNTDVITSVTLDAGSEIDPDSPAQVTFHILGSSYTRTGIVIPEGDSQLVWVKWHTPSTPQTVNITVSTNKGSLSENRITANIANMTESTPPDPTAKDRNDSFMVPDVPAELTSSSNTWSVWSADWVPVWEWEENWKWESHPDWPSGGKWVDHGKWVDAGYWEYDRTTYHASLSADMDLEPDDKDPTRHGKTMRSGYGVKISIDSAMGTSASSSNVTGAQTAVTYFPEFAYSTYWRVLDRMTDGLSATFAFQKNIYSTYNRRVHFTPLWYPDGKYTAYTVLEDAWTPAGMLSAKLTDDVTIDGNVYDDWHEAPMPVD</sequence>